<sequence>MNPSSPLNPYQHYRKKSPTTYEDIVDPYRRNKHRPSGSNSSEQDVLHSRTVSDSSASRLATNGVPHGQIDPSSDYSDDPYAKPRTYPTQPSNTNTTHTDGNDMIPRTSTDSYHRANSYLPYSHHTRDPAQSITPIYVEEERQQTHQGSMLHENFTMDMTNDLRTEHGNMEKREARDDLLRQQQGQYDQPKDKTLRFWLQQRWLWGIARWVWLLLLISFIIIFTLLMYFLLPRMPRVNITDTETYQYPSWSEDKSTMTADWNVNVTLDNSINWIPTLLQQMRVAVEDLDTKTQIGSGLIIDSQWLAPRTNEILFKLPVHIAYSGTNTSDDTISDLAAICGPQRQTVGPTYVSASELFNVTFHIDLHVRGIPWSSRTTIIPEHGIQCPS</sequence>
<reference evidence="3" key="1">
    <citation type="submission" date="2016-04" db="EMBL/GenBank/DDBJ databases">
        <authorList>
            <person name="Evans L.H."/>
            <person name="Alamgir A."/>
            <person name="Owens N."/>
            <person name="Weber N.D."/>
            <person name="Virtaneva K."/>
            <person name="Barbian K."/>
            <person name="Babar A."/>
            <person name="Rosenke K."/>
        </authorList>
    </citation>
    <scope>NUCLEOTIDE SEQUENCE [LARGE SCALE GENOMIC DNA]</scope>
    <source>
        <strain evidence="3">CBS 101.48</strain>
    </source>
</reference>
<dbReference type="OMA" id="NSINWIP"/>
<dbReference type="Proteomes" id="UP000078561">
    <property type="component" value="Unassembled WGS sequence"/>
</dbReference>
<evidence type="ECO:0000313" key="3">
    <source>
        <dbReference type="EMBL" id="SAM04264.1"/>
    </source>
</evidence>
<keyword evidence="2" id="KW-0812">Transmembrane</keyword>
<evidence type="ECO:0000256" key="2">
    <source>
        <dbReference type="SAM" id="Phobius"/>
    </source>
</evidence>
<name>A0A163JXV5_ABSGL</name>
<feature type="compositionally biased region" description="Polar residues" evidence="1">
    <location>
        <begin position="36"/>
        <end position="60"/>
    </location>
</feature>
<gene>
    <name evidence="3" type="primary">ABSGL_10124.1 scaffold 11786</name>
</gene>
<feature type="region of interest" description="Disordered" evidence="1">
    <location>
        <begin position="1"/>
        <end position="127"/>
    </location>
</feature>
<dbReference type="AlphaFoldDB" id="A0A163JXV5"/>
<feature type="transmembrane region" description="Helical" evidence="2">
    <location>
        <begin position="209"/>
        <end position="230"/>
    </location>
</feature>
<keyword evidence="2" id="KW-1133">Transmembrane helix</keyword>
<protein>
    <submittedName>
        <fullName evidence="3">Uncharacterized protein</fullName>
    </submittedName>
</protein>
<dbReference type="OrthoDB" id="5582002at2759"/>
<dbReference type="EMBL" id="LT554351">
    <property type="protein sequence ID" value="SAM04264.1"/>
    <property type="molecule type" value="Genomic_DNA"/>
</dbReference>
<feature type="compositionally biased region" description="Polar residues" evidence="1">
    <location>
        <begin position="86"/>
        <end position="98"/>
    </location>
</feature>
<organism evidence="3">
    <name type="scientific">Absidia glauca</name>
    <name type="common">Pin mould</name>
    <dbReference type="NCBI Taxonomy" id="4829"/>
    <lineage>
        <taxon>Eukaryota</taxon>
        <taxon>Fungi</taxon>
        <taxon>Fungi incertae sedis</taxon>
        <taxon>Mucoromycota</taxon>
        <taxon>Mucoromycotina</taxon>
        <taxon>Mucoromycetes</taxon>
        <taxon>Mucorales</taxon>
        <taxon>Cunninghamellaceae</taxon>
        <taxon>Absidia</taxon>
    </lineage>
</organism>
<keyword evidence="4" id="KW-1185">Reference proteome</keyword>
<keyword evidence="2" id="KW-0472">Membrane</keyword>
<evidence type="ECO:0000256" key="1">
    <source>
        <dbReference type="SAM" id="MobiDB-lite"/>
    </source>
</evidence>
<evidence type="ECO:0000313" key="4">
    <source>
        <dbReference type="Proteomes" id="UP000078561"/>
    </source>
</evidence>
<proteinExistence type="predicted"/>
<dbReference type="STRING" id="4829.A0A163JXV5"/>
<accession>A0A163JXV5</accession>
<dbReference type="InParanoid" id="A0A163JXV5"/>